<keyword evidence="2" id="KW-1185">Reference proteome</keyword>
<dbReference type="Proteomes" id="UP000630615">
    <property type="component" value="Unassembled WGS sequence"/>
</dbReference>
<sequence length="59" mass="7102">MVCSNEEFLTVDQKLGIIVDVYVPLNHRETNLEPNEKIALFKIQASKNKRRKPYKWNWR</sequence>
<organism evidence="1 2">
    <name type="scientific">Enterococcus wangshanyuanii</name>
    <dbReference type="NCBI Taxonomy" id="2005703"/>
    <lineage>
        <taxon>Bacteria</taxon>
        <taxon>Bacillati</taxon>
        <taxon>Bacillota</taxon>
        <taxon>Bacilli</taxon>
        <taxon>Lactobacillales</taxon>
        <taxon>Enterococcaceae</taxon>
        <taxon>Enterococcus</taxon>
    </lineage>
</organism>
<name>A0ABQ1PQZ6_9ENTE</name>
<dbReference type="RefSeq" id="WP_088271775.1">
    <property type="nucleotide sequence ID" value="NZ_BMKI01000012.1"/>
</dbReference>
<evidence type="ECO:0000313" key="1">
    <source>
        <dbReference type="EMBL" id="GGD01590.1"/>
    </source>
</evidence>
<accession>A0ABQ1PQZ6</accession>
<reference evidence="2" key="1">
    <citation type="journal article" date="2019" name="Int. J. Syst. Evol. Microbiol.">
        <title>The Global Catalogue of Microorganisms (GCM) 10K type strain sequencing project: providing services to taxonomists for standard genome sequencing and annotation.</title>
        <authorList>
            <consortium name="The Broad Institute Genomics Platform"/>
            <consortium name="The Broad Institute Genome Sequencing Center for Infectious Disease"/>
            <person name="Wu L."/>
            <person name="Ma J."/>
        </authorList>
    </citation>
    <scope>NUCLEOTIDE SEQUENCE [LARGE SCALE GENOMIC DNA]</scope>
    <source>
        <strain evidence="2">CGMCC 1.15942</strain>
    </source>
</reference>
<dbReference type="EMBL" id="BMKI01000012">
    <property type="protein sequence ID" value="GGD01590.1"/>
    <property type="molecule type" value="Genomic_DNA"/>
</dbReference>
<evidence type="ECO:0000313" key="2">
    <source>
        <dbReference type="Proteomes" id="UP000630615"/>
    </source>
</evidence>
<protein>
    <submittedName>
        <fullName evidence="1">Uncharacterized protein</fullName>
    </submittedName>
</protein>
<gene>
    <name evidence="1" type="ORF">GCM10011573_33960</name>
</gene>
<proteinExistence type="predicted"/>
<comment type="caution">
    <text evidence="1">The sequence shown here is derived from an EMBL/GenBank/DDBJ whole genome shotgun (WGS) entry which is preliminary data.</text>
</comment>